<feature type="chain" id="PRO_5026316174" description="Neprosin PEP catalytic domain-containing protein" evidence="1">
    <location>
        <begin position="24"/>
        <end position="380"/>
    </location>
</feature>
<dbReference type="AlphaFoldDB" id="A0A6G1DD93"/>
<evidence type="ECO:0000259" key="2">
    <source>
        <dbReference type="PROSITE" id="PS52045"/>
    </source>
</evidence>
<proteinExistence type="predicted"/>
<evidence type="ECO:0000313" key="3">
    <source>
        <dbReference type="EMBL" id="KAF0910410.1"/>
    </source>
</evidence>
<keyword evidence="1" id="KW-0732">Signal</keyword>
<dbReference type="PANTHER" id="PTHR31589">
    <property type="entry name" value="PROTEIN, PUTATIVE (DUF239)-RELATED-RELATED"/>
    <property type="match status" value="1"/>
</dbReference>
<accession>A0A6G1DD93</accession>
<dbReference type="Pfam" id="PF14365">
    <property type="entry name" value="Neprosin_AP"/>
    <property type="match status" value="1"/>
</dbReference>
<organism evidence="3 4">
    <name type="scientific">Oryza meyeriana var. granulata</name>
    <dbReference type="NCBI Taxonomy" id="110450"/>
    <lineage>
        <taxon>Eukaryota</taxon>
        <taxon>Viridiplantae</taxon>
        <taxon>Streptophyta</taxon>
        <taxon>Embryophyta</taxon>
        <taxon>Tracheophyta</taxon>
        <taxon>Spermatophyta</taxon>
        <taxon>Magnoliopsida</taxon>
        <taxon>Liliopsida</taxon>
        <taxon>Poales</taxon>
        <taxon>Poaceae</taxon>
        <taxon>BOP clade</taxon>
        <taxon>Oryzoideae</taxon>
        <taxon>Oryzeae</taxon>
        <taxon>Oryzinae</taxon>
        <taxon>Oryza</taxon>
        <taxon>Oryza meyeriana</taxon>
    </lineage>
</organism>
<dbReference type="InterPro" id="IPR004314">
    <property type="entry name" value="Neprosin"/>
</dbReference>
<keyword evidence="4" id="KW-1185">Reference proteome</keyword>
<dbReference type="InterPro" id="IPR025521">
    <property type="entry name" value="Neprosin_propep"/>
</dbReference>
<dbReference type="Proteomes" id="UP000479710">
    <property type="component" value="Unassembled WGS sequence"/>
</dbReference>
<evidence type="ECO:0000313" key="4">
    <source>
        <dbReference type="Proteomes" id="UP000479710"/>
    </source>
</evidence>
<name>A0A6G1DD93_9ORYZ</name>
<feature type="domain" description="Neprosin PEP catalytic" evidence="2">
    <location>
        <begin position="131"/>
        <end position="380"/>
    </location>
</feature>
<reference evidence="3 4" key="1">
    <citation type="submission" date="2019-11" db="EMBL/GenBank/DDBJ databases">
        <title>Whole genome sequence of Oryza granulata.</title>
        <authorList>
            <person name="Li W."/>
        </authorList>
    </citation>
    <scope>NUCLEOTIDE SEQUENCE [LARGE SCALE GENOMIC DNA]</scope>
    <source>
        <strain evidence="4">cv. Menghai</strain>
        <tissue evidence="3">Leaf</tissue>
    </source>
</reference>
<dbReference type="OrthoDB" id="784883at2759"/>
<gene>
    <name evidence="3" type="ORF">E2562_002875</name>
</gene>
<protein>
    <recommendedName>
        <fullName evidence="2">Neprosin PEP catalytic domain-containing protein</fullName>
    </recommendedName>
</protein>
<dbReference type="EMBL" id="SPHZ02000006">
    <property type="protein sequence ID" value="KAF0910410.1"/>
    <property type="molecule type" value="Genomic_DNA"/>
</dbReference>
<sequence>TMKESQVITVTLLLSYIVLIIRGEELQNISQRENTSQGLTNQEINKTIQVEDGDAYDCIDINMQPAFNHPLLKAHKIQLKPSAFPVGMDVEYPFISSISEARLPTAECPRGTIPILRNNKQDNTAIQNTSAVSTSQQQEAAGVKYWDDIYGTQAMINIYEPMVKHQWDLSGSWVQIENGPGRGDAIGAGSWVSPSFSGDNFARFHISWNDEVLNKSCTDHGCPGFMQVSNAVVLGGRIQPVSVYNGRQYGIQVLIFKDPKTKNWWLVYGEQNIAIGYWPSSQFRYMKEMASFAMWGGYVQGPTATEDSPQMGSGHFASEGFGRAAFIRDIQIVNENNRRVIPNAVKAHPGSSSPSKYSYDGYGFNSNGMHVYYGGPGGYS</sequence>
<dbReference type="Pfam" id="PF03080">
    <property type="entry name" value="Neprosin"/>
    <property type="match status" value="1"/>
</dbReference>
<feature type="non-terminal residue" evidence="3">
    <location>
        <position position="1"/>
    </location>
</feature>
<feature type="signal peptide" evidence="1">
    <location>
        <begin position="1"/>
        <end position="23"/>
    </location>
</feature>
<dbReference type="PROSITE" id="PS52045">
    <property type="entry name" value="NEPROSIN_PEP_CD"/>
    <property type="match status" value="1"/>
</dbReference>
<dbReference type="InterPro" id="IPR053168">
    <property type="entry name" value="Glutamic_endopeptidase"/>
</dbReference>
<comment type="caution">
    <text evidence="3">The sequence shown here is derived from an EMBL/GenBank/DDBJ whole genome shotgun (WGS) entry which is preliminary data.</text>
</comment>
<evidence type="ECO:0000256" key="1">
    <source>
        <dbReference type="SAM" id="SignalP"/>
    </source>
</evidence>
<dbReference type="PANTHER" id="PTHR31589:SF135">
    <property type="entry name" value="OS05G0341100 PROTEIN"/>
    <property type="match status" value="1"/>
</dbReference>